<dbReference type="EMBL" id="RXOC01000005">
    <property type="protein sequence ID" value="RXF70243.1"/>
    <property type="molecule type" value="Genomic_DNA"/>
</dbReference>
<evidence type="ECO:0000313" key="3">
    <source>
        <dbReference type="Proteomes" id="UP000290848"/>
    </source>
</evidence>
<sequence length="927" mass="104926">MRVLNLLILFILAGAVSGQEIKQLSREGKDGRFYITGLAAGEKYYLDASVPIVSFKVNGKEFDETEKGSGIKTSFVENKAQEKGIIGDITFINISADTLTLENVVPFGTKQKTMYITGKGNHGLSRTHLFLPGRAPVNCIVPDNAWEMGYSSTELDGNLALCALVRRDAGSASKSKLSRFETRLFPGGSVKYHLYADLYTGEWQNGLRKMFQERKLHDVESFDNSLYQRKDLQWFKHTYVMHLMMAWDKYYTDYKTGQSGLPDLLAKGKKLYGGDDAVCLWPTWPTLGIDQRNQFDLFRDLPGGMARIRRDADYCHSQGTAFFICYNPWDESTRNEGHTEGLYKLIKQTGADGVVLDTKGSSSLELQHAADSARAGVIMYSEGFAVPKDMQGIVSGRVHNALYFPPLLNLNKFIKPDFAIYRVTEIAKEPVRREFAAAFFNGYGTELNIFIPGEPSWLEEQYRYLGQTTRILRENTHNFTARDETPLLPTLADSIYVNKWSLPQKDIYTILNLRPEGFKGNLFRVDQVPGSHFVDLWNHQEIKPVMHNGKHYAEVRLDAFNKFELGTNNEGSVGCIARLPVLLQTSLQNNILSIKATSGKQIRVWKNKPDYATKAVELPAGDHEVNLLHHFGRYEGRLVIQLMDNGILLDERVEQIIPGTPRLMSQTERSLAKGSTEGMVKIPSGTFTFKTTHGDDFISYPDYNEGKQIKVPGFIMDKYPVTNEQFSRFLKATAYQPSDTANFLKHWKNGKYLPGQANFPVVYVSYEDTKAYAKWAGKRLPTEVEWQYAAQTPDCREWPWTSVSKNIRRDPEPVTSTLTVYRIKGLDSVYANLGNGKMEAVGKHPKGANPYGLEDLAGSVWQLTNDIYISGSYVYIIMKGGSYFNPSSSWWYVQGGPRELHYRQYLLRVSEGFERNATVGFRCVKDI</sequence>
<dbReference type="InterPro" id="IPR042095">
    <property type="entry name" value="SUMF_sf"/>
</dbReference>
<dbReference type="PANTHER" id="PTHR23150:SF19">
    <property type="entry name" value="FORMYLGLYCINE-GENERATING ENZYME"/>
    <property type="match status" value="1"/>
</dbReference>
<dbReference type="InterPro" id="IPR051043">
    <property type="entry name" value="Sulfatase_Mod_Factor_Kinase"/>
</dbReference>
<organism evidence="2 3">
    <name type="scientific">Arcticibacter tournemirensis</name>
    <dbReference type="NCBI Taxonomy" id="699437"/>
    <lineage>
        <taxon>Bacteria</taxon>
        <taxon>Pseudomonadati</taxon>
        <taxon>Bacteroidota</taxon>
        <taxon>Sphingobacteriia</taxon>
        <taxon>Sphingobacteriales</taxon>
        <taxon>Sphingobacteriaceae</taxon>
        <taxon>Arcticibacter</taxon>
    </lineage>
</organism>
<proteinExistence type="predicted"/>
<evidence type="ECO:0000259" key="1">
    <source>
        <dbReference type="Pfam" id="PF03781"/>
    </source>
</evidence>
<dbReference type="Pfam" id="PF03781">
    <property type="entry name" value="FGE-sulfatase"/>
    <property type="match status" value="1"/>
</dbReference>
<dbReference type="InterPro" id="IPR016187">
    <property type="entry name" value="CTDL_fold"/>
</dbReference>
<gene>
    <name evidence="2" type="ORF">EKH83_09610</name>
</gene>
<comment type="caution">
    <text evidence="2">The sequence shown here is derived from an EMBL/GenBank/DDBJ whole genome shotgun (WGS) entry which is preliminary data.</text>
</comment>
<dbReference type="GO" id="GO:0120147">
    <property type="term" value="F:formylglycine-generating oxidase activity"/>
    <property type="evidence" value="ECO:0007669"/>
    <property type="project" value="TreeGrafter"/>
</dbReference>
<dbReference type="AlphaFoldDB" id="A0A4Q0MB40"/>
<dbReference type="Gene3D" id="3.90.1580.10">
    <property type="entry name" value="paralog of FGE (formylglycine-generating enzyme)"/>
    <property type="match status" value="1"/>
</dbReference>
<dbReference type="InterPro" id="IPR005532">
    <property type="entry name" value="SUMF_dom"/>
</dbReference>
<reference evidence="2 3" key="1">
    <citation type="submission" date="2018-12" db="EMBL/GenBank/DDBJ databases">
        <title>The Draft Genome Sequence of the Soil Bacterium Pedobacter tournemirensis R1.</title>
        <authorList>
            <person name="He J."/>
        </authorList>
    </citation>
    <scope>NUCLEOTIDE SEQUENCE [LARGE SCALE GENOMIC DNA]</scope>
    <source>
        <strain evidence="2 3">R1</strain>
    </source>
</reference>
<accession>A0A4Q0MB40</accession>
<name>A0A4Q0MB40_9SPHI</name>
<evidence type="ECO:0000313" key="2">
    <source>
        <dbReference type="EMBL" id="RXF70243.1"/>
    </source>
</evidence>
<protein>
    <submittedName>
        <fullName evidence="2">Formylglycine-generating enzyme family protein</fullName>
    </submittedName>
</protein>
<dbReference type="PANTHER" id="PTHR23150">
    <property type="entry name" value="SULFATASE MODIFYING FACTOR 1, 2"/>
    <property type="match status" value="1"/>
</dbReference>
<dbReference type="SUPFAM" id="SSF56436">
    <property type="entry name" value="C-type lectin-like"/>
    <property type="match status" value="1"/>
</dbReference>
<dbReference type="Proteomes" id="UP000290848">
    <property type="component" value="Unassembled WGS sequence"/>
</dbReference>
<feature type="domain" description="Sulfatase-modifying factor enzyme-like" evidence="1">
    <location>
        <begin position="676"/>
        <end position="925"/>
    </location>
</feature>